<keyword evidence="4" id="KW-0808">Transferase</keyword>
<feature type="modified residue" description="4-aspartylphosphate" evidence="6">
    <location>
        <position position="59"/>
    </location>
</feature>
<keyword evidence="10" id="KW-1185">Reference proteome</keyword>
<dbReference type="Pfam" id="PF00072">
    <property type="entry name" value="Response_reg"/>
    <property type="match status" value="1"/>
</dbReference>
<dbReference type="GO" id="GO:0000155">
    <property type="term" value="F:phosphorelay sensor kinase activity"/>
    <property type="evidence" value="ECO:0007669"/>
    <property type="project" value="InterPro"/>
</dbReference>
<dbReference type="InterPro" id="IPR005467">
    <property type="entry name" value="His_kinase_dom"/>
</dbReference>
<organism evidence="9 10">
    <name type="scientific">Massilia eburnea</name>
    <dbReference type="NCBI Taxonomy" id="1776165"/>
    <lineage>
        <taxon>Bacteria</taxon>
        <taxon>Pseudomonadati</taxon>
        <taxon>Pseudomonadota</taxon>
        <taxon>Betaproteobacteria</taxon>
        <taxon>Burkholderiales</taxon>
        <taxon>Oxalobacteraceae</taxon>
        <taxon>Telluria group</taxon>
        <taxon>Massilia</taxon>
    </lineage>
</organism>
<dbReference type="CDD" id="cd17569">
    <property type="entry name" value="REC_HupR-like"/>
    <property type="match status" value="1"/>
</dbReference>
<evidence type="ECO:0000256" key="4">
    <source>
        <dbReference type="ARBA" id="ARBA00022679"/>
    </source>
</evidence>
<dbReference type="GO" id="GO:0030295">
    <property type="term" value="F:protein kinase activator activity"/>
    <property type="evidence" value="ECO:0007669"/>
    <property type="project" value="TreeGrafter"/>
</dbReference>
<dbReference type="InterPro" id="IPR050351">
    <property type="entry name" value="BphY/WalK/GraS-like"/>
</dbReference>
<dbReference type="EC" id="2.7.13.3" evidence="2"/>
<dbReference type="SUPFAM" id="SSF55874">
    <property type="entry name" value="ATPase domain of HSP90 chaperone/DNA topoisomerase II/histidine kinase"/>
    <property type="match status" value="1"/>
</dbReference>
<dbReference type="OrthoDB" id="9774747at2"/>
<dbReference type="PRINTS" id="PR00344">
    <property type="entry name" value="BCTRLSENSOR"/>
</dbReference>
<evidence type="ECO:0000256" key="2">
    <source>
        <dbReference type="ARBA" id="ARBA00012438"/>
    </source>
</evidence>
<reference evidence="9 10" key="1">
    <citation type="submission" date="2019-11" db="EMBL/GenBank/DDBJ databases">
        <title>Type strains purchased from KCTC, JCM and DSMZ.</title>
        <authorList>
            <person name="Lu H."/>
        </authorList>
    </citation>
    <scope>NUCLEOTIDE SEQUENCE [LARGE SCALE GENOMIC DNA]</scope>
    <source>
        <strain evidence="9 10">JCM 31587</strain>
    </source>
</reference>
<gene>
    <name evidence="9" type="ORF">GM658_04545</name>
</gene>
<dbReference type="EMBL" id="WNKX01000003">
    <property type="protein sequence ID" value="MTW09860.1"/>
    <property type="molecule type" value="Genomic_DNA"/>
</dbReference>
<name>A0A6L6QCC1_9BURK</name>
<dbReference type="Proteomes" id="UP000472320">
    <property type="component" value="Unassembled WGS sequence"/>
</dbReference>
<dbReference type="Gene3D" id="3.30.565.10">
    <property type="entry name" value="Histidine kinase-like ATPase, C-terminal domain"/>
    <property type="match status" value="1"/>
</dbReference>
<feature type="domain" description="Response regulatory" evidence="8">
    <location>
        <begin position="9"/>
        <end position="125"/>
    </location>
</feature>
<keyword evidence="5" id="KW-0418">Kinase</keyword>
<dbReference type="GO" id="GO:0000156">
    <property type="term" value="F:phosphorelay response regulator activity"/>
    <property type="evidence" value="ECO:0007669"/>
    <property type="project" value="TreeGrafter"/>
</dbReference>
<dbReference type="SUPFAM" id="SSF52172">
    <property type="entry name" value="CheY-like"/>
    <property type="match status" value="1"/>
</dbReference>
<evidence type="ECO:0000256" key="3">
    <source>
        <dbReference type="ARBA" id="ARBA00022553"/>
    </source>
</evidence>
<accession>A0A6L6QCC1</accession>
<evidence type="ECO:0000313" key="10">
    <source>
        <dbReference type="Proteomes" id="UP000472320"/>
    </source>
</evidence>
<sequence length="373" mass="40574">MNQPAQPTTVLYVDDEELARKYFARAVEGDFTVLTAPGVDEALEILARPDNEVDVLVTDYRMPGRVGGELLAQVERDYPHLVRILVTAYADKQVLLETINGGDIFRILEKPLDTNTVRHALRLASENARERAMRRQSLLAIEETVAFLAHELNTPLATIANFARNIQRRVNGQGADNGLPLKADIGNAAAHMNDNARYCLSVLSSFVESVKRASVVPAAARLGSGSAQQMVSALLGVYPLAVGQRQIVEVDVLNDFTVRASPNCVALVLSSLLSNALRALQQHPDPRIRITVGVDQRPFIIVEDNGPGIAPALLNRLLLDPVSMHGAEGGSGWGLIFCNRVMQSFGGHLRVQSEQGCSTTVTMNFPDLEKEPA</sequence>
<dbReference type="SMART" id="SM00448">
    <property type="entry name" value="REC"/>
    <property type="match status" value="1"/>
</dbReference>
<dbReference type="InterPro" id="IPR004358">
    <property type="entry name" value="Sig_transdc_His_kin-like_C"/>
</dbReference>
<dbReference type="Gene3D" id="3.40.50.2300">
    <property type="match status" value="1"/>
</dbReference>
<dbReference type="Gene3D" id="1.10.287.130">
    <property type="match status" value="1"/>
</dbReference>
<dbReference type="RefSeq" id="WP_155452825.1">
    <property type="nucleotide sequence ID" value="NZ_WNKX01000003.1"/>
</dbReference>
<protein>
    <recommendedName>
        <fullName evidence="2">histidine kinase</fullName>
        <ecNumber evidence="2">2.7.13.3</ecNumber>
    </recommendedName>
</protein>
<evidence type="ECO:0000259" key="7">
    <source>
        <dbReference type="PROSITE" id="PS50109"/>
    </source>
</evidence>
<feature type="domain" description="Histidine kinase" evidence="7">
    <location>
        <begin position="147"/>
        <end position="369"/>
    </location>
</feature>
<comment type="caution">
    <text evidence="9">The sequence shown here is derived from an EMBL/GenBank/DDBJ whole genome shotgun (WGS) entry which is preliminary data.</text>
</comment>
<dbReference type="InterPro" id="IPR003661">
    <property type="entry name" value="HisK_dim/P_dom"/>
</dbReference>
<evidence type="ECO:0000313" key="9">
    <source>
        <dbReference type="EMBL" id="MTW09860.1"/>
    </source>
</evidence>
<dbReference type="CDD" id="cd00082">
    <property type="entry name" value="HisKA"/>
    <property type="match status" value="1"/>
</dbReference>
<dbReference type="InterPro" id="IPR003594">
    <property type="entry name" value="HATPase_dom"/>
</dbReference>
<keyword evidence="3 6" id="KW-0597">Phosphoprotein</keyword>
<dbReference type="InterPro" id="IPR011006">
    <property type="entry name" value="CheY-like_superfamily"/>
</dbReference>
<dbReference type="PROSITE" id="PS50110">
    <property type="entry name" value="RESPONSE_REGULATORY"/>
    <property type="match status" value="1"/>
</dbReference>
<dbReference type="PROSITE" id="PS50109">
    <property type="entry name" value="HIS_KIN"/>
    <property type="match status" value="1"/>
</dbReference>
<dbReference type="PANTHER" id="PTHR42878">
    <property type="entry name" value="TWO-COMPONENT HISTIDINE KINASE"/>
    <property type="match status" value="1"/>
</dbReference>
<dbReference type="SMART" id="SM00387">
    <property type="entry name" value="HATPase_c"/>
    <property type="match status" value="1"/>
</dbReference>
<proteinExistence type="predicted"/>
<comment type="catalytic activity">
    <reaction evidence="1">
        <text>ATP + protein L-histidine = ADP + protein N-phospho-L-histidine.</text>
        <dbReference type="EC" id="2.7.13.3"/>
    </reaction>
</comment>
<evidence type="ECO:0000256" key="1">
    <source>
        <dbReference type="ARBA" id="ARBA00000085"/>
    </source>
</evidence>
<dbReference type="InterPro" id="IPR001789">
    <property type="entry name" value="Sig_transdc_resp-reg_receiver"/>
</dbReference>
<dbReference type="AlphaFoldDB" id="A0A6L6QCC1"/>
<evidence type="ECO:0000259" key="8">
    <source>
        <dbReference type="PROSITE" id="PS50110"/>
    </source>
</evidence>
<dbReference type="InterPro" id="IPR036890">
    <property type="entry name" value="HATPase_C_sf"/>
</dbReference>
<dbReference type="GO" id="GO:0007234">
    <property type="term" value="P:osmosensory signaling via phosphorelay pathway"/>
    <property type="evidence" value="ECO:0007669"/>
    <property type="project" value="TreeGrafter"/>
</dbReference>
<evidence type="ECO:0000256" key="5">
    <source>
        <dbReference type="ARBA" id="ARBA00022777"/>
    </source>
</evidence>
<dbReference type="PANTHER" id="PTHR42878:SF14">
    <property type="entry name" value="OSMOLARITY TWO-COMPONENT SYSTEM PROTEIN SSK1"/>
    <property type="match status" value="1"/>
</dbReference>
<dbReference type="Pfam" id="PF02518">
    <property type="entry name" value="HATPase_c"/>
    <property type="match status" value="1"/>
</dbReference>
<evidence type="ECO:0000256" key="6">
    <source>
        <dbReference type="PROSITE-ProRule" id="PRU00169"/>
    </source>
</evidence>